<dbReference type="Proteomes" id="UP000069030">
    <property type="component" value="Chromosome"/>
</dbReference>
<accession>A0AAI8C596</accession>
<reference evidence="1 2" key="1">
    <citation type="journal article" date="2016" name="J. Zhejiang Univ. Sci. B">
        <title>Antibiotic resistance mechanisms of Myroides sp.</title>
        <authorList>
            <person name="Hu S."/>
            <person name="Yuan S."/>
            <person name="Qu H."/>
            <person name="Jiang T."/>
            <person name="Zhou Y."/>
            <person name="Wang M."/>
            <person name="Ming D."/>
        </authorList>
    </citation>
    <scope>NUCLEOTIDE SEQUENCE [LARGE SCALE GENOMIC DNA]</scope>
    <source>
        <strain evidence="1 2">PR63039</strain>
    </source>
</reference>
<proteinExistence type="predicted"/>
<dbReference type="GeneID" id="66975831"/>
<evidence type="ECO:0000313" key="1">
    <source>
        <dbReference type="EMBL" id="ALU27199.1"/>
    </source>
</evidence>
<evidence type="ECO:0000313" key="2">
    <source>
        <dbReference type="Proteomes" id="UP000069030"/>
    </source>
</evidence>
<organism evidence="1 2">
    <name type="scientific">Myroides odoratimimus</name>
    <dbReference type="NCBI Taxonomy" id="76832"/>
    <lineage>
        <taxon>Bacteria</taxon>
        <taxon>Pseudomonadati</taxon>
        <taxon>Bacteroidota</taxon>
        <taxon>Flavobacteriia</taxon>
        <taxon>Flavobacteriales</taxon>
        <taxon>Flavobacteriaceae</taxon>
        <taxon>Myroides</taxon>
    </lineage>
</organism>
<dbReference type="RefSeq" id="WP_006265238.1">
    <property type="nucleotide sequence ID" value="NZ_CP013690.1"/>
</dbReference>
<dbReference type="EMBL" id="CP013690">
    <property type="protein sequence ID" value="ALU27199.1"/>
    <property type="molecule type" value="Genomic_DNA"/>
</dbReference>
<sequence>MSISLYKKKYNELSKMFRESYSIKDLASDLFDLLYALQADEQTSENLLLQSHIYALLEYWETAYRLLLEVESSKTHKIQDKLFVFSEKAKTHKDIFGVKDLRKLRERKTIDLLFPEDITLVEGTNNQYGIKEKRVVIFNKYCPLDRFLIISYIPFDSRAQSKVVDYLYWLTDLREELIGFYNSENNAFLPFLDGKADDDWYDTLDVYSVTICLHNLAHITASIAIGDELIADHIIDIEISNKECIEMSIDG</sequence>
<dbReference type="AlphaFoldDB" id="A0AAI8C596"/>
<dbReference type="KEGG" id="mod:AS202_13970"/>
<protein>
    <submittedName>
        <fullName evidence="1">Uncharacterized protein</fullName>
    </submittedName>
</protein>
<name>A0AAI8C596_9FLAO</name>
<gene>
    <name evidence="1" type="ORF">AS202_13970</name>
</gene>